<evidence type="ECO:0000313" key="2">
    <source>
        <dbReference type="EMBL" id="TCP44157.1"/>
    </source>
</evidence>
<dbReference type="InterPro" id="IPR013024">
    <property type="entry name" value="GGCT-like"/>
</dbReference>
<dbReference type="Proteomes" id="UP000294835">
    <property type="component" value="Unassembled WGS sequence"/>
</dbReference>
<proteinExistence type="predicted"/>
<dbReference type="CDD" id="cd06661">
    <property type="entry name" value="GGCT_like"/>
    <property type="match status" value="1"/>
</dbReference>
<dbReference type="Gene3D" id="3.10.490.10">
    <property type="entry name" value="Gamma-glutamyl cyclotransferase-like"/>
    <property type="match status" value="1"/>
</dbReference>
<dbReference type="Pfam" id="PF06094">
    <property type="entry name" value="GGACT"/>
    <property type="match status" value="1"/>
</dbReference>
<reference evidence="2 3" key="1">
    <citation type="submission" date="2019-03" db="EMBL/GenBank/DDBJ databases">
        <title>Genomic Encyclopedia of Type Strains, Phase IV (KMG-IV): sequencing the most valuable type-strain genomes for metagenomic binning, comparative biology and taxonomic classification.</title>
        <authorList>
            <person name="Goeker M."/>
        </authorList>
    </citation>
    <scope>NUCLEOTIDE SEQUENCE [LARGE SCALE GENOMIC DNA]</scope>
    <source>
        <strain evidence="2 3">DSM 18063</strain>
    </source>
</reference>
<protein>
    <submittedName>
        <fullName evidence="2">Gamma-glutamyl AIG2-like cyclotransferase</fullName>
    </submittedName>
</protein>
<sequence length="197" mass="22138">MGGLQIGEMQDPYFFGYGSLVNRATHDYPRATRARLTGWRRAWTHTTLREVAFLSAVPAPGAVIEGLIAAVPGHDWAALDERERAYDRHPVSHAVDHEAGHPVDVQVYAIHKEKAAAPSIRHPVLLSYVDVVVQGYLREFGVEGARRFFATTDGWEAPILNDRARPIYGRHQALTGDERGFVDHELRLRNARVIERV</sequence>
<evidence type="ECO:0000259" key="1">
    <source>
        <dbReference type="Pfam" id="PF06094"/>
    </source>
</evidence>
<keyword evidence="2" id="KW-0808">Transferase</keyword>
<dbReference type="InterPro" id="IPR009288">
    <property type="entry name" value="AIG2-like_dom"/>
</dbReference>
<dbReference type="GO" id="GO:0016740">
    <property type="term" value="F:transferase activity"/>
    <property type="evidence" value="ECO:0007669"/>
    <property type="project" value="UniProtKB-KW"/>
</dbReference>
<dbReference type="AlphaFoldDB" id="A0A4R2Q670"/>
<name>A0A4R2Q670_9RHOB</name>
<feature type="domain" description="Gamma-glutamylcyclotransferase AIG2-like" evidence="1">
    <location>
        <begin position="15"/>
        <end position="115"/>
    </location>
</feature>
<comment type="caution">
    <text evidence="2">The sequence shown here is derived from an EMBL/GenBank/DDBJ whole genome shotgun (WGS) entry which is preliminary data.</text>
</comment>
<gene>
    <name evidence="2" type="ORF">EV662_101247</name>
</gene>
<dbReference type="InterPro" id="IPR036568">
    <property type="entry name" value="GGCT-like_sf"/>
</dbReference>
<organism evidence="2 3">
    <name type="scientific">Rhodovulum marinum</name>
    <dbReference type="NCBI Taxonomy" id="320662"/>
    <lineage>
        <taxon>Bacteria</taxon>
        <taxon>Pseudomonadati</taxon>
        <taxon>Pseudomonadota</taxon>
        <taxon>Alphaproteobacteria</taxon>
        <taxon>Rhodobacterales</taxon>
        <taxon>Paracoccaceae</taxon>
        <taxon>Rhodovulum</taxon>
    </lineage>
</organism>
<keyword evidence="3" id="KW-1185">Reference proteome</keyword>
<accession>A0A4R2Q670</accession>
<evidence type="ECO:0000313" key="3">
    <source>
        <dbReference type="Proteomes" id="UP000294835"/>
    </source>
</evidence>
<dbReference type="SUPFAM" id="SSF110857">
    <property type="entry name" value="Gamma-glutamyl cyclotransferase-like"/>
    <property type="match status" value="1"/>
</dbReference>
<dbReference type="EMBL" id="SLXP01000001">
    <property type="protein sequence ID" value="TCP44157.1"/>
    <property type="molecule type" value="Genomic_DNA"/>
</dbReference>